<organism evidence="2 3">
    <name type="scientific">Enterococcus raffinosus</name>
    <dbReference type="NCBI Taxonomy" id="71452"/>
    <lineage>
        <taxon>Bacteria</taxon>
        <taxon>Bacillati</taxon>
        <taxon>Bacillota</taxon>
        <taxon>Bacilli</taxon>
        <taxon>Lactobacillales</taxon>
        <taxon>Enterococcaceae</taxon>
        <taxon>Enterococcus</taxon>
    </lineage>
</organism>
<evidence type="ECO:0000259" key="1">
    <source>
        <dbReference type="Pfam" id="PF18735"/>
    </source>
</evidence>
<dbReference type="AlphaFoldDB" id="A0AAW8SST8"/>
<dbReference type="EMBL" id="JARPXM010000002">
    <property type="protein sequence ID" value="MDT2537123.1"/>
    <property type="molecule type" value="Genomic_DNA"/>
</dbReference>
<name>A0AAW8SST8_9ENTE</name>
<evidence type="ECO:0000313" key="2">
    <source>
        <dbReference type="EMBL" id="MDT2537123.1"/>
    </source>
</evidence>
<reference evidence="2" key="1">
    <citation type="submission" date="2023-03" db="EMBL/GenBank/DDBJ databases">
        <authorList>
            <person name="Shen W."/>
            <person name="Cai J."/>
        </authorList>
    </citation>
    <scope>NUCLEOTIDE SEQUENCE</scope>
    <source>
        <strain evidence="2">B646-2</strain>
    </source>
</reference>
<proteinExistence type="predicted"/>
<sequence length="344" mass="40635">MYYFDSVLHPLATLRKTTEDFFGNEDSYLALNQAIFERYFFISLYTIWETYTKEIVAKIFVDNENLLNSDEFAYYYYESIFSSRELKNKLRKEGIRENLGKIQAEYIFSTNNLWFQRLIDIFKVYGFSNNDLECYFLNNNELKESLRSMRGSPIELTDIYQKIGVPTKEEVQTEYHKIQLYVGYLVNMRNSLTHKYHSPYPKSDPETMKKLITLFQNIFVCIDKYIKDQILDKSVKSGELLCFSDDLNILADKKASRSDLNIKVKMKNDIKIKSSSTIIFCEQDKSIFDRYKIFKVLKVDGLEFSDNIPIFTLDKGNTYQFILESVSNCSGMKKNRSYSMYLDI</sequence>
<dbReference type="Pfam" id="PF18735">
    <property type="entry name" value="HEPN_RiboL-PSP"/>
    <property type="match status" value="1"/>
</dbReference>
<comment type="caution">
    <text evidence="2">The sequence shown here is derived from an EMBL/GenBank/DDBJ whole genome shotgun (WGS) entry which is preliminary data.</text>
</comment>
<gene>
    <name evidence="2" type="ORF">P7D78_03220</name>
</gene>
<protein>
    <submittedName>
        <fullName evidence="2">HEPN domain-containing protein</fullName>
    </submittedName>
</protein>
<dbReference type="InterPro" id="IPR041519">
    <property type="entry name" value="HEPN_RiboL-PSP"/>
</dbReference>
<evidence type="ECO:0000313" key="3">
    <source>
        <dbReference type="Proteomes" id="UP001249240"/>
    </source>
</evidence>
<feature type="domain" description="RiboL-PSP-HEPN" evidence="1">
    <location>
        <begin position="32"/>
        <end position="227"/>
    </location>
</feature>
<dbReference type="Proteomes" id="UP001249240">
    <property type="component" value="Unassembled WGS sequence"/>
</dbReference>
<accession>A0AAW8SST8</accession>
<dbReference type="RefSeq" id="WP_010746957.1">
    <property type="nucleotide sequence ID" value="NZ_BAAAXM010000064.1"/>
</dbReference>